<dbReference type="STRING" id="915059.NH26_04380"/>
<dbReference type="InterPro" id="IPR036627">
    <property type="entry name" value="CobW-likC_sf"/>
</dbReference>
<gene>
    <name evidence="9" type="ORF">NH26_04380</name>
</gene>
<comment type="catalytic activity">
    <reaction evidence="6">
        <text>GTP + H2O = GDP + phosphate + H(+)</text>
        <dbReference type="Rhea" id="RHEA:19669"/>
        <dbReference type="ChEBI" id="CHEBI:15377"/>
        <dbReference type="ChEBI" id="CHEBI:15378"/>
        <dbReference type="ChEBI" id="CHEBI:37565"/>
        <dbReference type="ChEBI" id="CHEBI:43474"/>
        <dbReference type="ChEBI" id="CHEBI:58189"/>
    </reaction>
    <physiologicalReaction direction="left-to-right" evidence="6">
        <dbReference type="Rhea" id="RHEA:19670"/>
    </physiologicalReaction>
</comment>
<keyword evidence="2" id="KW-0378">Hydrolase</keyword>
<dbReference type="Pfam" id="PF02492">
    <property type="entry name" value="cobW"/>
    <property type="match status" value="1"/>
</dbReference>
<feature type="domain" description="CobW/HypB/UreG nucleotide-binding" evidence="7">
    <location>
        <begin position="7"/>
        <end position="179"/>
    </location>
</feature>
<dbReference type="Gene3D" id="3.30.1220.10">
    <property type="entry name" value="CobW-like, C-terminal domain"/>
    <property type="match status" value="1"/>
</dbReference>
<dbReference type="Gene3D" id="3.40.50.300">
    <property type="entry name" value="P-loop containing nucleotide triphosphate hydrolases"/>
    <property type="match status" value="1"/>
</dbReference>
<dbReference type="PANTHER" id="PTHR13748:SF62">
    <property type="entry name" value="COBW DOMAIN-CONTAINING PROTEIN"/>
    <property type="match status" value="1"/>
</dbReference>
<comment type="caution">
    <text evidence="9">The sequence shown here is derived from an EMBL/GenBank/DDBJ whole genome shotgun (WGS) entry which is preliminary data.</text>
</comment>
<dbReference type="GO" id="GO:0016787">
    <property type="term" value="F:hydrolase activity"/>
    <property type="evidence" value="ECO:0007669"/>
    <property type="project" value="UniProtKB-KW"/>
</dbReference>
<evidence type="ECO:0000256" key="6">
    <source>
        <dbReference type="ARBA" id="ARBA00049117"/>
    </source>
</evidence>
<dbReference type="Proteomes" id="UP000179797">
    <property type="component" value="Unassembled WGS sequence"/>
</dbReference>
<name>A0A1S1YX92_FLAPC</name>
<comment type="similarity">
    <text evidence="4">Belongs to the SIMIBI class G3E GTPase family. ZNG1 subfamily.</text>
</comment>
<evidence type="ECO:0000256" key="3">
    <source>
        <dbReference type="ARBA" id="ARBA00023186"/>
    </source>
</evidence>
<organism evidence="9 10">
    <name type="scientific">Flammeovirga pacifica</name>
    <dbReference type="NCBI Taxonomy" id="915059"/>
    <lineage>
        <taxon>Bacteria</taxon>
        <taxon>Pseudomonadati</taxon>
        <taxon>Bacteroidota</taxon>
        <taxon>Cytophagia</taxon>
        <taxon>Cytophagales</taxon>
        <taxon>Flammeovirgaceae</taxon>
        <taxon>Flammeovirga</taxon>
    </lineage>
</organism>
<comment type="function">
    <text evidence="5">Zinc chaperone that directly transfers zinc cofactor to target proteins, thereby activating them. Zinc is transferred from the CXCC motif in the GTPase domain to the zinc binding site in target proteins in a process requiring GTP hydrolysis.</text>
</comment>
<evidence type="ECO:0000256" key="1">
    <source>
        <dbReference type="ARBA" id="ARBA00022741"/>
    </source>
</evidence>
<dbReference type="InterPro" id="IPR003495">
    <property type="entry name" value="CobW/HypB/UreG_nucleotide-bd"/>
</dbReference>
<dbReference type="InterPro" id="IPR051316">
    <property type="entry name" value="Zinc-reg_GTPase_activator"/>
</dbReference>
<accession>A0A1S1YX92</accession>
<dbReference type="AlphaFoldDB" id="A0A1S1YX92"/>
<evidence type="ECO:0000259" key="8">
    <source>
        <dbReference type="Pfam" id="PF07683"/>
    </source>
</evidence>
<feature type="domain" description="CobW C-terminal" evidence="8">
    <location>
        <begin position="224"/>
        <end position="316"/>
    </location>
</feature>
<reference evidence="9 10" key="1">
    <citation type="journal article" date="2012" name="Int. J. Syst. Evol. Microbiol.">
        <title>Flammeovirga pacifica sp. nov., isolated from deep-sea sediment.</title>
        <authorList>
            <person name="Xu H."/>
            <person name="Fu Y."/>
            <person name="Yang N."/>
            <person name="Ding Z."/>
            <person name="Lai Q."/>
            <person name="Zeng R."/>
        </authorList>
    </citation>
    <scope>NUCLEOTIDE SEQUENCE [LARGE SCALE GENOMIC DNA]</scope>
    <source>
        <strain evidence="10">DSM 24597 / LMG 26175 / WPAGA1</strain>
    </source>
</reference>
<evidence type="ECO:0000256" key="4">
    <source>
        <dbReference type="ARBA" id="ARBA00034320"/>
    </source>
</evidence>
<dbReference type="GO" id="GO:0005737">
    <property type="term" value="C:cytoplasm"/>
    <property type="evidence" value="ECO:0007669"/>
    <property type="project" value="TreeGrafter"/>
</dbReference>
<keyword evidence="10" id="KW-1185">Reference proteome</keyword>
<dbReference type="RefSeq" id="WP_044222091.1">
    <property type="nucleotide sequence ID" value="NZ_JRYR02000001.1"/>
</dbReference>
<dbReference type="EMBL" id="JRYR02000001">
    <property type="protein sequence ID" value="OHX65637.1"/>
    <property type="molecule type" value="Genomic_DNA"/>
</dbReference>
<dbReference type="SUPFAM" id="SSF90002">
    <property type="entry name" value="Hypothetical protein YjiA, C-terminal domain"/>
    <property type="match status" value="1"/>
</dbReference>
<evidence type="ECO:0000313" key="10">
    <source>
        <dbReference type="Proteomes" id="UP000179797"/>
    </source>
</evidence>
<dbReference type="SUPFAM" id="SSF52540">
    <property type="entry name" value="P-loop containing nucleoside triphosphate hydrolases"/>
    <property type="match status" value="1"/>
</dbReference>
<dbReference type="OrthoDB" id="9808822at2"/>
<evidence type="ECO:0000256" key="5">
    <source>
        <dbReference type="ARBA" id="ARBA00045658"/>
    </source>
</evidence>
<keyword evidence="3" id="KW-0143">Chaperone</keyword>
<keyword evidence="1" id="KW-0547">Nucleotide-binding</keyword>
<dbReference type="InterPro" id="IPR027417">
    <property type="entry name" value="P-loop_NTPase"/>
</dbReference>
<sequence length="324" mass="36350">MGNKIGVTILTGFLGAGKTTFLNNLIQKYPNTKFAVIENEFGEVNIDADLVIDNQEDVFELSNGCICCNLNGELREVLRKLLNSGKKIDHLIIETTGIAEPDGVAAAFIGDPSIAQLFEINAAIGLIDVKNFDFAVKNHPVAMKQITFADYLVFTKCDLATEEEIKNIKFQAKLINPLALVDQVTLDQFVTKDIINLNSYQSDKVEERTSFVPLNHQHQHGDVVSHSFSFEGEVDAVKLEMWLSVLFQLQFEVIFRFKGIFNIQNEENKVIIQGVRNESKIEIGSVWEEGEKKWNRVVIIGKGLKREPLEKKLKSILAPNATIL</sequence>
<proteinExistence type="inferred from homology"/>
<evidence type="ECO:0008006" key="11">
    <source>
        <dbReference type="Google" id="ProtNLM"/>
    </source>
</evidence>
<dbReference type="CDD" id="cd03112">
    <property type="entry name" value="CobW-like"/>
    <property type="match status" value="1"/>
</dbReference>
<dbReference type="InterPro" id="IPR011629">
    <property type="entry name" value="CobW-like_C"/>
</dbReference>
<evidence type="ECO:0000256" key="2">
    <source>
        <dbReference type="ARBA" id="ARBA00022801"/>
    </source>
</evidence>
<dbReference type="Pfam" id="PF07683">
    <property type="entry name" value="CobW_C"/>
    <property type="match status" value="1"/>
</dbReference>
<dbReference type="PANTHER" id="PTHR13748">
    <property type="entry name" value="COBW-RELATED"/>
    <property type="match status" value="1"/>
</dbReference>
<dbReference type="GO" id="GO:0000166">
    <property type="term" value="F:nucleotide binding"/>
    <property type="evidence" value="ECO:0007669"/>
    <property type="project" value="UniProtKB-KW"/>
</dbReference>
<protein>
    <recommendedName>
        <fullName evidence="11">GTP-binding protein</fullName>
    </recommendedName>
</protein>
<evidence type="ECO:0000313" key="9">
    <source>
        <dbReference type="EMBL" id="OHX65637.1"/>
    </source>
</evidence>
<evidence type="ECO:0000259" key="7">
    <source>
        <dbReference type="Pfam" id="PF02492"/>
    </source>
</evidence>